<keyword evidence="4" id="KW-1185">Reference proteome</keyword>
<evidence type="ECO:0000256" key="1">
    <source>
        <dbReference type="SAM" id="MobiDB-lite"/>
    </source>
</evidence>
<feature type="compositionally biased region" description="Polar residues" evidence="1">
    <location>
        <begin position="195"/>
        <end position="204"/>
    </location>
</feature>
<dbReference type="EMBL" id="JAHRHY010000011">
    <property type="protein sequence ID" value="KAG9065649.1"/>
    <property type="molecule type" value="Genomic_DNA"/>
</dbReference>
<feature type="compositionally biased region" description="Acidic residues" evidence="1">
    <location>
        <begin position="380"/>
        <end position="389"/>
    </location>
</feature>
<comment type="caution">
    <text evidence="3">The sequence shown here is derived from an EMBL/GenBank/DDBJ whole genome shotgun (WGS) entry which is preliminary data.</text>
</comment>
<accession>A0A9P8BR63</accession>
<feature type="compositionally biased region" description="Low complexity" evidence="1">
    <location>
        <begin position="181"/>
        <end position="194"/>
    </location>
</feature>
<feature type="compositionally biased region" description="Basic and acidic residues" evidence="1">
    <location>
        <begin position="100"/>
        <end position="111"/>
    </location>
</feature>
<organism evidence="3 4">
    <name type="scientific">Linnemannia hyalina</name>
    <dbReference type="NCBI Taxonomy" id="64524"/>
    <lineage>
        <taxon>Eukaryota</taxon>
        <taxon>Fungi</taxon>
        <taxon>Fungi incertae sedis</taxon>
        <taxon>Mucoromycota</taxon>
        <taxon>Mortierellomycotina</taxon>
        <taxon>Mortierellomycetes</taxon>
        <taxon>Mortierellales</taxon>
        <taxon>Mortierellaceae</taxon>
        <taxon>Linnemannia</taxon>
    </lineage>
</organism>
<feature type="compositionally biased region" description="Low complexity" evidence="1">
    <location>
        <begin position="205"/>
        <end position="222"/>
    </location>
</feature>
<evidence type="ECO:0000313" key="4">
    <source>
        <dbReference type="Proteomes" id="UP000707451"/>
    </source>
</evidence>
<dbReference type="InterPro" id="IPR001214">
    <property type="entry name" value="SET_dom"/>
</dbReference>
<reference evidence="3" key="1">
    <citation type="submission" date="2021-06" db="EMBL/GenBank/DDBJ databases">
        <title>Genome Sequence of Mortierella hyaline Strain SCG-10, a Cold-Adapted, Nitrate-Reducing Fungus Isolated from Soil in Minnesota, USA.</title>
        <authorList>
            <person name="Aldossari N."/>
        </authorList>
    </citation>
    <scope>NUCLEOTIDE SEQUENCE</scope>
    <source>
        <strain evidence="3">SCG-10</strain>
    </source>
</reference>
<evidence type="ECO:0000313" key="3">
    <source>
        <dbReference type="EMBL" id="KAG9065649.1"/>
    </source>
</evidence>
<dbReference type="SUPFAM" id="SSF82199">
    <property type="entry name" value="SET domain"/>
    <property type="match status" value="1"/>
</dbReference>
<dbReference type="PROSITE" id="PS50280">
    <property type="entry name" value="SET"/>
    <property type="match status" value="1"/>
</dbReference>
<dbReference type="Proteomes" id="UP000707451">
    <property type="component" value="Unassembled WGS sequence"/>
</dbReference>
<evidence type="ECO:0000259" key="2">
    <source>
        <dbReference type="PROSITE" id="PS50280"/>
    </source>
</evidence>
<feature type="region of interest" description="Disordered" evidence="1">
    <location>
        <begin position="362"/>
        <end position="389"/>
    </location>
</feature>
<dbReference type="Gene3D" id="2.170.270.10">
    <property type="entry name" value="SET domain"/>
    <property type="match status" value="1"/>
</dbReference>
<sequence length="389" mass="42665">MAVPDIRLHQGTPQPTQAQVQGTAASSSQSPLLTQRGGEGGHVSEIDPGLLPINWPKHVKYLVDYEYHPSIPTSVLDLVQGRRRKLFERANNHAAGGRLKLPEGPDDKKEEQEEEEVRDELEVEYDDIPLGHAIPGYLPPVPLSGRPRTVPSVSVSAMDLSSSLLAAVNLADPQPTIAFSPAVSAPKAPSSPSSNHDPSLPSLSTTPQDQSTTTIQQQQQQQRPPLYEIRLITGPATHPVLGSYGLFATRNLRPGTHLLDYISLVVPDEHADPDSDHTLYLSNDLNLDASAHGNHGRFVNDFRGIRTQSQGPNVGWDLYRDAETGQVRMGCKVLKFIGRGEEIVCTYGKAYWKSRGVPVQGEEWEDGWDTDPEDGKDVPSEIDDHDDEQ</sequence>
<protein>
    <recommendedName>
        <fullName evidence="2">SET domain-containing protein</fullName>
    </recommendedName>
</protein>
<feature type="domain" description="SET" evidence="2">
    <location>
        <begin position="224"/>
        <end position="348"/>
    </location>
</feature>
<dbReference type="OrthoDB" id="2017893at2759"/>
<feature type="region of interest" description="Disordered" evidence="1">
    <location>
        <begin position="94"/>
        <end position="116"/>
    </location>
</feature>
<name>A0A9P8BR63_9FUNG</name>
<feature type="compositionally biased region" description="Acidic residues" evidence="1">
    <location>
        <begin position="362"/>
        <end position="372"/>
    </location>
</feature>
<dbReference type="AlphaFoldDB" id="A0A9P8BR63"/>
<dbReference type="InterPro" id="IPR046341">
    <property type="entry name" value="SET_dom_sf"/>
</dbReference>
<dbReference type="Pfam" id="PF00856">
    <property type="entry name" value="SET"/>
    <property type="match status" value="1"/>
</dbReference>
<feature type="region of interest" description="Disordered" evidence="1">
    <location>
        <begin position="1"/>
        <end position="49"/>
    </location>
</feature>
<feature type="compositionally biased region" description="Polar residues" evidence="1">
    <location>
        <begin position="11"/>
        <end position="33"/>
    </location>
</feature>
<feature type="region of interest" description="Disordered" evidence="1">
    <location>
        <begin position="181"/>
        <end position="224"/>
    </location>
</feature>
<proteinExistence type="predicted"/>
<gene>
    <name evidence="3" type="ORF">KI688_001938</name>
</gene>